<accession>A0A117SX13</accession>
<keyword evidence="8" id="KW-1185">Reference proteome</keyword>
<comment type="similarity">
    <text evidence="1">Belongs to the ABC transporter superfamily.</text>
</comment>
<dbReference type="PANTHER" id="PTHR43820:SF4">
    <property type="entry name" value="HIGH-AFFINITY BRANCHED-CHAIN AMINO ACID TRANSPORT ATP-BINDING PROTEIN LIVF"/>
    <property type="match status" value="1"/>
</dbReference>
<dbReference type="EMBL" id="LPVJ01000071">
    <property type="protein sequence ID" value="KUO94700.1"/>
    <property type="molecule type" value="Genomic_DNA"/>
</dbReference>
<dbReference type="PROSITE" id="PS50893">
    <property type="entry name" value="ABC_TRANSPORTER_2"/>
    <property type="match status" value="1"/>
</dbReference>
<evidence type="ECO:0000313" key="8">
    <source>
        <dbReference type="Proteomes" id="UP000053557"/>
    </source>
</evidence>
<dbReference type="SMART" id="SM00382">
    <property type="entry name" value="AAA"/>
    <property type="match status" value="1"/>
</dbReference>
<evidence type="ECO:0000256" key="1">
    <source>
        <dbReference type="ARBA" id="ARBA00005417"/>
    </source>
</evidence>
<proteinExistence type="inferred from homology"/>
<dbReference type="InterPro" id="IPR052156">
    <property type="entry name" value="BCAA_Transport_ATP-bd_LivF"/>
</dbReference>
<evidence type="ECO:0000256" key="5">
    <source>
        <dbReference type="ARBA" id="ARBA00022970"/>
    </source>
</evidence>
<evidence type="ECO:0000313" key="7">
    <source>
        <dbReference type="EMBL" id="KUO94700.1"/>
    </source>
</evidence>
<keyword evidence="4 7" id="KW-0067">ATP-binding</keyword>
<dbReference type="CDD" id="cd03224">
    <property type="entry name" value="ABC_TM1139_LivF_branched"/>
    <property type="match status" value="1"/>
</dbReference>
<evidence type="ECO:0000256" key="2">
    <source>
        <dbReference type="ARBA" id="ARBA00022448"/>
    </source>
</evidence>
<dbReference type="PANTHER" id="PTHR43820">
    <property type="entry name" value="HIGH-AFFINITY BRANCHED-CHAIN AMINO ACID TRANSPORT ATP-BINDING PROTEIN LIVF"/>
    <property type="match status" value="1"/>
</dbReference>
<dbReference type="GO" id="GO:0016887">
    <property type="term" value="F:ATP hydrolysis activity"/>
    <property type="evidence" value="ECO:0007669"/>
    <property type="project" value="InterPro"/>
</dbReference>
<dbReference type="Proteomes" id="UP000053557">
    <property type="component" value="Unassembled WGS sequence"/>
</dbReference>
<evidence type="ECO:0000259" key="6">
    <source>
        <dbReference type="PROSITE" id="PS50893"/>
    </source>
</evidence>
<dbReference type="Pfam" id="PF00005">
    <property type="entry name" value="ABC_tran"/>
    <property type="match status" value="1"/>
</dbReference>
<dbReference type="AlphaFoldDB" id="A0A117SX13"/>
<dbReference type="SUPFAM" id="SSF52540">
    <property type="entry name" value="P-loop containing nucleoside triphosphate hydrolases"/>
    <property type="match status" value="1"/>
</dbReference>
<evidence type="ECO:0000256" key="3">
    <source>
        <dbReference type="ARBA" id="ARBA00022741"/>
    </source>
</evidence>
<dbReference type="Gene3D" id="3.40.50.300">
    <property type="entry name" value="P-loop containing nucleotide triphosphate hydrolases"/>
    <property type="match status" value="1"/>
</dbReference>
<reference evidence="7 8" key="1">
    <citation type="submission" date="2015-12" db="EMBL/GenBank/DDBJ databases">
        <title>Draft genome sequence of Acidibacillus ferrooxidans ITV001, isolated from a chalcopyrite acid mine drainage site in Brazil.</title>
        <authorList>
            <person name="Dall'Agnol H."/>
            <person name="Nancucheo I."/>
            <person name="Johnson B."/>
            <person name="Oliveira R."/>
            <person name="Leite L."/>
            <person name="Pylro V."/>
            <person name="Nunes G.L."/>
            <person name="Tzotzos G."/>
            <person name="Fernandes G.R."/>
            <person name="Dutra J."/>
            <person name="Orellana S.C."/>
            <person name="Oliveira G."/>
        </authorList>
    </citation>
    <scope>NUCLEOTIDE SEQUENCE [LARGE SCALE GENOMIC DNA]</scope>
    <source>
        <strain evidence="8">ITV01</strain>
    </source>
</reference>
<protein>
    <submittedName>
        <fullName evidence="7">ABC transporter ATP-binding protein</fullName>
    </submittedName>
</protein>
<organism evidence="7 8">
    <name type="scientific">Ferroacidibacillus organovorans</name>
    <dbReference type="NCBI Taxonomy" id="1765683"/>
    <lineage>
        <taxon>Bacteria</taxon>
        <taxon>Bacillati</taxon>
        <taxon>Bacillota</taxon>
        <taxon>Bacilli</taxon>
        <taxon>Bacillales</taxon>
        <taxon>Alicyclobacillaceae</taxon>
        <taxon>Ferroacidibacillus</taxon>
    </lineage>
</organism>
<sequence length="239" mass="26451">MLELDRVVSGYGSIRALHGVSLNVPRGSIVTVLGANGAGKSTLLRVVSGLLPIWGGDLKWEGRWMTKKSTREMVRSGVAHCPEGRQIFPLLTVYENLQMGGYLREDRKTVKRSMDQVFSFFPRLKERAKQRAGTLSGGEQQMLAIGRSLMSHPRLLLLDEPSLGIAPKLVQEIFGILRVIQEEGTAVLLVEQNARLALQLADYAYVLELGRVVIEGTGSELAKDSRVEERYFGVRDAAM</sequence>
<dbReference type="InterPro" id="IPR003439">
    <property type="entry name" value="ABC_transporter-like_ATP-bd"/>
</dbReference>
<gene>
    <name evidence="7" type="ORF">ATW55_02215</name>
</gene>
<feature type="domain" description="ABC transporter" evidence="6">
    <location>
        <begin position="2"/>
        <end position="234"/>
    </location>
</feature>
<name>A0A117SX13_9BACL</name>
<dbReference type="InterPro" id="IPR017871">
    <property type="entry name" value="ABC_transporter-like_CS"/>
</dbReference>
<keyword evidence="5" id="KW-0029">Amino-acid transport</keyword>
<keyword evidence="2" id="KW-0813">Transport</keyword>
<dbReference type="InterPro" id="IPR027417">
    <property type="entry name" value="P-loop_NTPase"/>
</dbReference>
<dbReference type="RefSeq" id="WP_067720279.1">
    <property type="nucleotide sequence ID" value="NZ_LPVJ01000071.1"/>
</dbReference>
<dbReference type="GO" id="GO:0005524">
    <property type="term" value="F:ATP binding"/>
    <property type="evidence" value="ECO:0007669"/>
    <property type="project" value="UniProtKB-KW"/>
</dbReference>
<dbReference type="PROSITE" id="PS00211">
    <property type="entry name" value="ABC_TRANSPORTER_1"/>
    <property type="match status" value="1"/>
</dbReference>
<keyword evidence="3" id="KW-0547">Nucleotide-binding</keyword>
<dbReference type="InterPro" id="IPR003593">
    <property type="entry name" value="AAA+_ATPase"/>
</dbReference>
<dbReference type="OrthoDB" id="9776369at2"/>
<evidence type="ECO:0000256" key="4">
    <source>
        <dbReference type="ARBA" id="ARBA00022840"/>
    </source>
</evidence>
<dbReference type="GO" id="GO:0015658">
    <property type="term" value="F:branched-chain amino acid transmembrane transporter activity"/>
    <property type="evidence" value="ECO:0007669"/>
    <property type="project" value="TreeGrafter"/>
</dbReference>
<comment type="caution">
    <text evidence="7">The sequence shown here is derived from an EMBL/GenBank/DDBJ whole genome shotgun (WGS) entry which is preliminary data.</text>
</comment>
<dbReference type="GO" id="GO:0015807">
    <property type="term" value="P:L-amino acid transport"/>
    <property type="evidence" value="ECO:0007669"/>
    <property type="project" value="TreeGrafter"/>
</dbReference>